<evidence type="ECO:0000313" key="2">
    <source>
        <dbReference type="EMBL" id="KAJ1110644.1"/>
    </source>
</evidence>
<dbReference type="AlphaFoldDB" id="A0AAV7N7H6"/>
<proteinExistence type="predicted"/>
<comment type="caution">
    <text evidence="2">The sequence shown here is derived from an EMBL/GenBank/DDBJ whole genome shotgun (WGS) entry which is preliminary data.</text>
</comment>
<dbReference type="EMBL" id="JANPWB010000013">
    <property type="protein sequence ID" value="KAJ1110644.1"/>
    <property type="molecule type" value="Genomic_DNA"/>
</dbReference>
<name>A0AAV7N7H6_PLEWA</name>
<gene>
    <name evidence="2" type="ORF">NDU88_007992</name>
</gene>
<feature type="region of interest" description="Disordered" evidence="1">
    <location>
        <begin position="48"/>
        <end position="82"/>
    </location>
</feature>
<evidence type="ECO:0000256" key="1">
    <source>
        <dbReference type="SAM" id="MobiDB-lite"/>
    </source>
</evidence>
<feature type="compositionally biased region" description="Polar residues" evidence="1">
    <location>
        <begin position="1"/>
        <end position="11"/>
    </location>
</feature>
<protein>
    <submittedName>
        <fullName evidence="2">Uncharacterized protein</fullName>
    </submittedName>
</protein>
<accession>A0AAV7N7H6</accession>
<evidence type="ECO:0000313" key="3">
    <source>
        <dbReference type="Proteomes" id="UP001066276"/>
    </source>
</evidence>
<sequence>MGYKQAATQHTQDVRPSAGFPRARPIRTGPPRHATDALFQHFEAVRYHARPPAGPATPDQSSISSGHPRLTAGPHGGRGKASIGRRLRCRPLLPIAVTIQAQPLFNLGVTTCPAPLRPSTVYVAPALQCWGRILGRCYDPGPEPLN</sequence>
<keyword evidence="3" id="KW-1185">Reference proteome</keyword>
<reference evidence="2" key="1">
    <citation type="journal article" date="2022" name="bioRxiv">
        <title>Sequencing and chromosome-scale assembly of the giantPleurodeles waltlgenome.</title>
        <authorList>
            <person name="Brown T."/>
            <person name="Elewa A."/>
            <person name="Iarovenko S."/>
            <person name="Subramanian E."/>
            <person name="Araus A.J."/>
            <person name="Petzold A."/>
            <person name="Susuki M."/>
            <person name="Suzuki K.-i.T."/>
            <person name="Hayashi T."/>
            <person name="Toyoda A."/>
            <person name="Oliveira C."/>
            <person name="Osipova E."/>
            <person name="Leigh N.D."/>
            <person name="Simon A."/>
            <person name="Yun M.H."/>
        </authorList>
    </citation>
    <scope>NUCLEOTIDE SEQUENCE</scope>
    <source>
        <strain evidence="2">20211129_DDA</strain>
        <tissue evidence="2">Liver</tissue>
    </source>
</reference>
<dbReference type="Proteomes" id="UP001066276">
    <property type="component" value="Chromosome 9"/>
</dbReference>
<feature type="region of interest" description="Disordered" evidence="1">
    <location>
        <begin position="1"/>
        <end position="31"/>
    </location>
</feature>
<organism evidence="2 3">
    <name type="scientific">Pleurodeles waltl</name>
    <name type="common">Iberian ribbed newt</name>
    <dbReference type="NCBI Taxonomy" id="8319"/>
    <lineage>
        <taxon>Eukaryota</taxon>
        <taxon>Metazoa</taxon>
        <taxon>Chordata</taxon>
        <taxon>Craniata</taxon>
        <taxon>Vertebrata</taxon>
        <taxon>Euteleostomi</taxon>
        <taxon>Amphibia</taxon>
        <taxon>Batrachia</taxon>
        <taxon>Caudata</taxon>
        <taxon>Salamandroidea</taxon>
        <taxon>Salamandridae</taxon>
        <taxon>Pleurodelinae</taxon>
        <taxon>Pleurodeles</taxon>
    </lineage>
</organism>